<name>A0AAN7CQS8_9PEZI</name>
<gene>
    <name evidence="1" type="ORF">C7999DRAFT_33026</name>
</gene>
<dbReference type="EMBL" id="MU857671">
    <property type="protein sequence ID" value="KAK4246594.1"/>
    <property type="molecule type" value="Genomic_DNA"/>
</dbReference>
<organism evidence="1 2">
    <name type="scientific">Corynascus novoguineensis</name>
    <dbReference type="NCBI Taxonomy" id="1126955"/>
    <lineage>
        <taxon>Eukaryota</taxon>
        <taxon>Fungi</taxon>
        <taxon>Dikarya</taxon>
        <taxon>Ascomycota</taxon>
        <taxon>Pezizomycotina</taxon>
        <taxon>Sordariomycetes</taxon>
        <taxon>Sordariomycetidae</taxon>
        <taxon>Sordariales</taxon>
        <taxon>Chaetomiaceae</taxon>
        <taxon>Corynascus</taxon>
    </lineage>
</organism>
<reference evidence="1" key="2">
    <citation type="submission" date="2023-05" db="EMBL/GenBank/DDBJ databases">
        <authorList>
            <consortium name="Lawrence Berkeley National Laboratory"/>
            <person name="Steindorff A."/>
            <person name="Hensen N."/>
            <person name="Bonometti L."/>
            <person name="Westerberg I."/>
            <person name="Brannstrom I.O."/>
            <person name="Guillou S."/>
            <person name="Cros-Aarteil S."/>
            <person name="Calhoun S."/>
            <person name="Haridas S."/>
            <person name="Kuo A."/>
            <person name="Mondo S."/>
            <person name="Pangilinan J."/>
            <person name="Riley R."/>
            <person name="Labutti K."/>
            <person name="Andreopoulos B."/>
            <person name="Lipzen A."/>
            <person name="Chen C."/>
            <person name="Yanf M."/>
            <person name="Daum C."/>
            <person name="Ng V."/>
            <person name="Clum A."/>
            <person name="Ohm R."/>
            <person name="Martin F."/>
            <person name="Silar P."/>
            <person name="Natvig D."/>
            <person name="Lalanne C."/>
            <person name="Gautier V."/>
            <person name="Ament-Velasquez S.L."/>
            <person name="Kruys A."/>
            <person name="Hutchinson M.I."/>
            <person name="Powell A.J."/>
            <person name="Barry K."/>
            <person name="Miller A.N."/>
            <person name="Grigoriev I.V."/>
            <person name="Debuchy R."/>
            <person name="Gladieux P."/>
            <person name="Thoren M.H."/>
            <person name="Johannesson H."/>
        </authorList>
    </citation>
    <scope>NUCLEOTIDE SEQUENCE</scope>
    <source>
        <strain evidence="1">CBS 359.72</strain>
    </source>
</reference>
<proteinExistence type="predicted"/>
<protein>
    <submittedName>
        <fullName evidence="1">Uncharacterized protein</fullName>
    </submittedName>
</protein>
<evidence type="ECO:0000313" key="1">
    <source>
        <dbReference type="EMBL" id="KAK4246594.1"/>
    </source>
</evidence>
<accession>A0AAN7CQS8</accession>
<dbReference type="AlphaFoldDB" id="A0AAN7CQS8"/>
<reference evidence="1" key="1">
    <citation type="journal article" date="2023" name="Mol. Phylogenet. Evol.">
        <title>Genome-scale phylogeny and comparative genomics of the fungal order Sordariales.</title>
        <authorList>
            <person name="Hensen N."/>
            <person name="Bonometti L."/>
            <person name="Westerberg I."/>
            <person name="Brannstrom I.O."/>
            <person name="Guillou S."/>
            <person name="Cros-Aarteil S."/>
            <person name="Calhoun S."/>
            <person name="Haridas S."/>
            <person name="Kuo A."/>
            <person name="Mondo S."/>
            <person name="Pangilinan J."/>
            <person name="Riley R."/>
            <person name="LaButti K."/>
            <person name="Andreopoulos B."/>
            <person name="Lipzen A."/>
            <person name="Chen C."/>
            <person name="Yan M."/>
            <person name="Daum C."/>
            <person name="Ng V."/>
            <person name="Clum A."/>
            <person name="Steindorff A."/>
            <person name="Ohm R.A."/>
            <person name="Martin F."/>
            <person name="Silar P."/>
            <person name="Natvig D.O."/>
            <person name="Lalanne C."/>
            <person name="Gautier V."/>
            <person name="Ament-Velasquez S.L."/>
            <person name="Kruys A."/>
            <person name="Hutchinson M.I."/>
            <person name="Powell A.J."/>
            <person name="Barry K."/>
            <person name="Miller A.N."/>
            <person name="Grigoriev I.V."/>
            <person name="Debuchy R."/>
            <person name="Gladieux P."/>
            <person name="Hiltunen Thoren M."/>
            <person name="Johannesson H."/>
        </authorList>
    </citation>
    <scope>NUCLEOTIDE SEQUENCE</scope>
    <source>
        <strain evidence="1">CBS 359.72</strain>
    </source>
</reference>
<keyword evidence="2" id="KW-1185">Reference proteome</keyword>
<dbReference type="Proteomes" id="UP001303647">
    <property type="component" value="Unassembled WGS sequence"/>
</dbReference>
<sequence>MASCQISDQVQRGLGFLMDTDDMTKAIDNKIMEYALMENVKGVSQEALFCLKKVADDAWGQWKDYDGYIPLLKKQELKQGQGSRLGLDVFFAETDNSSGVRGSR</sequence>
<comment type="caution">
    <text evidence="1">The sequence shown here is derived from an EMBL/GenBank/DDBJ whole genome shotgun (WGS) entry which is preliminary data.</text>
</comment>
<evidence type="ECO:0000313" key="2">
    <source>
        <dbReference type="Proteomes" id="UP001303647"/>
    </source>
</evidence>